<proteinExistence type="predicted"/>
<dbReference type="RefSeq" id="WP_029848569.1">
    <property type="nucleotide sequence ID" value="NZ_CP046776.1"/>
</dbReference>
<gene>
    <name evidence="2" type="ORF">HKB21_23545</name>
</gene>
<dbReference type="Proteomes" id="UP000555836">
    <property type="component" value="Unassembled WGS sequence"/>
</dbReference>
<protein>
    <submittedName>
        <fullName evidence="2">Uncharacterized protein</fullName>
    </submittedName>
</protein>
<accession>A0A7Y0S9D0</accession>
<feature type="signal peptide" evidence="1">
    <location>
        <begin position="1"/>
        <end position="20"/>
    </location>
</feature>
<evidence type="ECO:0000313" key="3">
    <source>
        <dbReference type="Proteomes" id="UP000555836"/>
    </source>
</evidence>
<evidence type="ECO:0000313" key="2">
    <source>
        <dbReference type="EMBL" id="NMU28587.1"/>
    </source>
</evidence>
<comment type="caution">
    <text evidence="2">The sequence shown here is derived from an EMBL/GenBank/DDBJ whole genome shotgun (WGS) entry which is preliminary data.</text>
</comment>
<reference evidence="2 3" key="1">
    <citation type="submission" date="2020-04" db="EMBL/GenBank/DDBJ databases">
        <title>Whole-genome sequencing of Vibrio spp. from China reveals different genetic environments of blaCTX-M-14 among diverse lineages.</title>
        <authorList>
            <person name="Zheng Z."/>
            <person name="Ye L."/>
            <person name="Chen S."/>
        </authorList>
    </citation>
    <scope>NUCLEOTIDE SEQUENCE [LARGE SCALE GENOMIC DNA]</scope>
    <source>
        <strain evidence="2 3">Vb0574</strain>
    </source>
</reference>
<evidence type="ECO:0000256" key="1">
    <source>
        <dbReference type="SAM" id="SignalP"/>
    </source>
</evidence>
<name>A0A7Y0S9D0_VIBPH</name>
<feature type="chain" id="PRO_5030552723" evidence="1">
    <location>
        <begin position="21"/>
        <end position="148"/>
    </location>
</feature>
<organism evidence="2 3">
    <name type="scientific">Vibrio parahaemolyticus</name>
    <dbReference type="NCBI Taxonomy" id="670"/>
    <lineage>
        <taxon>Bacteria</taxon>
        <taxon>Pseudomonadati</taxon>
        <taxon>Pseudomonadota</taxon>
        <taxon>Gammaproteobacteria</taxon>
        <taxon>Vibrionales</taxon>
        <taxon>Vibrionaceae</taxon>
        <taxon>Vibrio</taxon>
    </lineage>
</organism>
<keyword evidence="1" id="KW-0732">Signal</keyword>
<dbReference type="AlphaFoldDB" id="A0A7Y0S9D0"/>
<dbReference type="EMBL" id="JABCLD010002028">
    <property type="protein sequence ID" value="NMU28587.1"/>
    <property type="molecule type" value="Genomic_DNA"/>
</dbReference>
<sequence length="148" mass="16791">MKPIVLTTALSVLLAFNASAEGYKVEYKDINTQWGTKTKIFVTSLFDFTTIYKIEVNRGNCEVAWPEIPKVTVNKNKYSQSDELLKNLSNPDYKKPSSSNTTSGVVWHPYPSVDLEYGDSTGYVTTTRCRVLEIDIYSSEGEYRYTTD</sequence>